<comment type="caution">
    <text evidence="3">The sequence shown here is derived from an EMBL/GenBank/DDBJ whole genome shotgun (WGS) entry which is preliminary data.</text>
</comment>
<dbReference type="AlphaFoldDB" id="A0ABD6ECE5"/>
<feature type="compositionally biased region" description="Polar residues" evidence="1">
    <location>
        <begin position="25"/>
        <end position="34"/>
    </location>
</feature>
<proteinExistence type="predicted"/>
<evidence type="ECO:0000256" key="1">
    <source>
        <dbReference type="SAM" id="MobiDB-lite"/>
    </source>
</evidence>
<feature type="region of interest" description="Disordered" evidence="1">
    <location>
        <begin position="1"/>
        <end position="34"/>
    </location>
</feature>
<evidence type="ECO:0000313" key="4">
    <source>
        <dbReference type="Proteomes" id="UP001608902"/>
    </source>
</evidence>
<dbReference type="SUPFAM" id="SSF143447">
    <property type="entry name" value="AMMECR1-like"/>
    <property type="match status" value="1"/>
</dbReference>
<feature type="compositionally biased region" description="Low complexity" evidence="1">
    <location>
        <begin position="1"/>
        <end position="24"/>
    </location>
</feature>
<dbReference type="PANTHER" id="PTHR13016:SF0">
    <property type="entry name" value="AMME SYNDROME CANDIDATE GENE 1 PROTEIN"/>
    <property type="match status" value="1"/>
</dbReference>
<feature type="domain" description="AMMECR1" evidence="2">
    <location>
        <begin position="108"/>
        <end position="302"/>
    </location>
</feature>
<dbReference type="InterPro" id="IPR036071">
    <property type="entry name" value="AMMECR1_dom_sf"/>
</dbReference>
<dbReference type="Gene3D" id="3.30.700.20">
    <property type="entry name" value="Hypothetical protein ph0010, domain 1"/>
    <property type="match status" value="1"/>
</dbReference>
<dbReference type="InterPro" id="IPR002733">
    <property type="entry name" value="AMMECR1_domain"/>
</dbReference>
<keyword evidence="4" id="KW-1185">Reference proteome</keyword>
<dbReference type="Proteomes" id="UP001608902">
    <property type="component" value="Unassembled WGS sequence"/>
</dbReference>
<reference evidence="3 4" key="1">
    <citation type="submission" date="2024-08" db="EMBL/GenBank/DDBJ databases">
        <title>Gnathostoma spinigerum genome.</title>
        <authorList>
            <person name="Gonzalez-Bertolin B."/>
            <person name="Monzon S."/>
            <person name="Zaballos A."/>
            <person name="Jimenez P."/>
            <person name="Dekumyoy P."/>
            <person name="Varona S."/>
            <person name="Cuesta I."/>
            <person name="Sumanam S."/>
            <person name="Adisakwattana P."/>
            <person name="Gasser R.B."/>
            <person name="Hernandez-Gonzalez A."/>
            <person name="Young N.D."/>
            <person name="Perteguer M.J."/>
        </authorList>
    </citation>
    <scope>NUCLEOTIDE SEQUENCE [LARGE SCALE GENOMIC DNA]</scope>
    <source>
        <strain evidence="3">AL3</strain>
        <tissue evidence="3">Liver</tissue>
    </source>
</reference>
<dbReference type="NCBIfam" id="TIGR00296">
    <property type="entry name" value="TIGR00296 family protein"/>
    <property type="match status" value="1"/>
</dbReference>
<dbReference type="PANTHER" id="PTHR13016">
    <property type="entry name" value="AMMECR1 HOMOLOG"/>
    <property type="match status" value="1"/>
</dbReference>
<dbReference type="EMBL" id="JBGFUD010001933">
    <property type="protein sequence ID" value="MFH4976932.1"/>
    <property type="molecule type" value="Genomic_DNA"/>
</dbReference>
<sequence length="326" mass="36932">MASSSGNSSSSSMCSTSSSTNSESPIDSNRTSSPSLCAQEPYHCRLPRLVPHAVEVESCIRRENATQVCKSTNVNGLPVSSHKRWGSSSGNPVKSWRKMARKDAPSCAMVSNRIATIHMTAYCFDVIYSILCNHQAPTIPSCIPNDKYPIFVTWKKGYERRLRGCIGTFSNLVLHKSLHEYAIISAFKDSRFDPISIHEVEQLHCAVSILINFEKARDYRDWIVGVHGIRIEFQDSHHYRDAVYLPEVASEQGWTHAETLDNLMRKGGFKGHISEEMRMKVTVVRFQSDKVHMSYQEYIAYKLSCGERIPSDTVNGKRSLFHSYRR</sequence>
<organism evidence="3 4">
    <name type="scientific">Gnathostoma spinigerum</name>
    <dbReference type="NCBI Taxonomy" id="75299"/>
    <lineage>
        <taxon>Eukaryota</taxon>
        <taxon>Metazoa</taxon>
        <taxon>Ecdysozoa</taxon>
        <taxon>Nematoda</taxon>
        <taxon>Chromadorea</taxon>
        <taxon>Rhabditida</taxon>
        <taxon>Spirurina</taxon>
        <taxon>Gnathostomatomorpha</taxon>
        <taxon>Gnathostomatoidea</taxon>
        <taxon>Gnathostomatidae</taxon>
        <taxon>Gnathostoma</taxon>
    </lineage>
</organism>
<evidence type="ECO:0000313" key="3">
    <source>
        <dbReference type="EMBL" id="MFH4976932.1"/>
    </source>
</evidence>
<gene>
    <name evidence="3" type="ORF">AB6A40_003641</name>
</gene>
<dbReference type="PROSITE" id="PS51112">
    <property type="entry name" value="AMMECR1"/>
    <property type="match status" value="1"/>
</dbReference>
<protein>
    <recommendedName>
        <fullName evidence="2">AMMECR1 domain-containing protein</fullName>
    </recommendedName>
</protein>
<evidence type="ECO:0000259" key="2">
    <source>
        <dbReference type="PROSITE" id="PS51112"/>
    </source>
</evidence>
<accession>A0ABD6ECE5</accession>
<dbReference type="InterPro" id="IPR027485">
    <property type="entry name" value="AMMECR1_N"/>
</dbReference>
<dbReference type="Pfam" id="PF01871">
    <property type="entry name" value="AMMECR1"/>
    <property type="match status" value="1"/>
</dbReference>
<dbReference type="InterPro" id="IPR023473">
    <property type="entry name" value="AMMECR1"/>
</dbReference>
<name>A0ABD6ECE5_9BILA</name>